<dbReference type="Proteomes" id="UP000743760">
    <property type="component" value="Unassembled WGS sequence"/>
</dbReference>
<reference evidence="3" key="1">
    <citation type="journal article" date="2021" name="PeerJ">
        <title>Extensive microbial diversity within the chicken gut microbiome revealed by metagenomics and culture.</title>
        <authorList>
            <person name="Gilroy R."/>
            <person name="Ravi A."/>
            <person name="Getino M."/>
            <person name="Pursley I."/>
            <person name="Horton D.L."/>
            <person name="Alikhan N.F."/>
            <person name="Baker D."/>
            <person name="Gharbi K."/>
            <person name="Hall N."/>
            <person name="Watson M."/>
            <person name="Adriaenssens E.M."/>
            <person name="Foster-Nyarko E."/>
            <person name="Jarju S."/>
            <person name="Secka A."/>
            <person name="Antonio M."/>
            <person name="Oren A."/>
            <person name="Chaudhuri R.R."/>
            <person name="La Ragione R."/>
            <person name="Hildebrand F."/>
            <person name="Pallen M.J."/>
        </authorList>
    </citation>
    <scope>NUCLEOTIDE SEQUENCE</scope>
    <source>
        <strain evidence="3">CHK139-4039</strain>
    </source>
</reference>
<organism evidence="3 4">
    <name type="scientific">Brevibacterium epidermidis</name>
    <dbReference type="NCBI Taxonomy" id="1698"/>
    <lineage>
        <taxon>Bacteria</taxon>
        <taxon>Bacillati</taxon>
        <taxon>Actinomycetota</taxon>
        <taxon>Actinomycetes</taxon>
        <taxon>Micrococcales</taxon>
        <taxon>Brevibacteriaceae</taxon>
        <taxon>Brevibacterium</taxon>
    </lineage>
</organism>
<dbReference type="Pfam" id="PF06527">
    <property type="entry name" value="TniQ"/>
    <property type="match status" value="1"/>
</dbReference>
<name>A0A9D2UL31_BREEP</name>
<comment type="caution">
    <text evidence="3">The sequence shown here is derived from an EMBL/GenBank/DDBJ whole genome shotgun (WGS) entry which is preliminary data.</text>
</comment>
<gene>
    <name evidence="3" type="ORF">K8V74_03440</name>
</gene>
<proteinExistence type="predicted"/>
<evidence type="ECO:0000313" key="4">
    <source>
        <dbReference type="Proteomes" id="UP000743760"/>
    </source>
</evidence>
<dbReference type="InterPro" id="IPR009492">
    <property type="entry name" value="TniQ"/>
</dbReference>
<reference evidence="3" key="2">
    <citation type="submission" date="2021-09" db="EMBL/GenBank/DDBJ databases">
        <authorList>
            <person name="Gilroy R."/>
        </authorList>
    </citation>
    <scope>NUCLEOTIDE SEQUENCE</scope>
    <source>
        <strain evidence="3">CHK139-4039</strain>
    </source>
</reference>
<evidence type="ECO:0000256" key="1">
    <source>
        <dbReference type="SAM" id="MobiDB-lite"/>
    </source>
</evidence>
<feature type="domain" description="TniQ" evidence="2">
    <location>
        <begin position="32"/>
        <end position="165"/>
    </location>
</feature>
<protein>
    <submittedName>
        <fullName evidence="3">TniQ family protein</fullName>
    </submittedName>
</protein>
<evidence type="ECO:0000259" key="2">
    <source>
        <dbReference type="Pfam" id="PF06527"/>
    </source>
</evidence>
<sequence>MQPKPAPARPSDKRASRRLRGLTSGYDLDAWPLTLSIESDETLSSWWARIASRFGVSSAALFREVGFRMGSYTPWRVEHRLARPSSPLSVRTGVSNETRAQAHTAQARISDLLSSVTQRYHAPTISSRPSSGSRFCPSCLAETGTWSGIWRSPLITMCPRHHVMLVDVCPQCGGRPFSGPAWAMHERENTRCTENLPRGTSARKRRKPCGADLTQTQTSPAGPGIVAATALLLEDENHSDQDWMLAGLPATRSEARDALVLLTLDALAIKEREPRTVDAVATALEHAYEVLTSPDLTSAGALADHYHLLDAGGPFAAIGPTQALRDHPFHPVLHAIRLHSLREHLPPGTQLAFRIGSDWPRSPNALRHRHTPAPTYCENWRLPPAPFGAIPQLFWEDGLPGIGPVTSERSRFALSIAIASVGRNITTASAAEGLGAPKVQAARVAHDWATLSEHCEWPTLRKAIVTAATQLTQEPGTINYQLRREELATPDDLNARFPEAEWSDAVRLWLWAKFTQSSPRFTPEAWGNLRFPAIIPERPPDREYNDGDVRELLASTRARLEKPP</sequence>
<dbReference type="EMBL" id="DYXR01000104">
    <property type="protein sequence ID" value="HJE76980.1"/>
    <property type="molecule type" value="Genomic_DNA"/>
</dbReference>
<dbReference type="AlphaFoldDB" id="A0A9D2UL31"/>
<evidence type="ECO:0000313" key="3">
    <source>
        <dbReference type="EMBL" id="HJE76980.1"/>
    </source>
</evidence>
<accession>A0A9D2UL31</accession>
<feature type="region of interest" description="Disordered" evidence="1">
    <location>
        <begin position="194"/>
        <end position="220"/>
    </location>
</feature>